<dbReference type="RefSeq" id="WP_121173198.1">
    <property type="nucleotide sequence ID" value="NZ_RBIN01000006.1"/>
</dbReference>
<dbReference type="Gene3D" id="1.10.600.10">
    <property type="entry name" value="Farnesyl Diphosphate Synthase"/>
    <property type="match status" value="1"/>
</dbReference>
<dbReference type="InterPro" id="IPR008949">
    <property type="entry name" value="Isoprenoid_synthase_dom_sf"/>
</dbReference>
<dbReference type="PROSITE" id="PS01045">
    <property type="entry name" value="SQUALEN_PHYTOEN_SYN_2"/>
    <property type="match status" value="1"/>
</dbReference>
<dbReference type="CDD" id="cd00683">
    <property type="entry name" value="Trans_IPPS_HH"/>
    <property type="match status" value="1"/>
</dbReference>
<dbReference type="GO" id="GO:0051996">
    <property type="term" value="F:squalene synthase [NAD(P)H] activity"/>
    <property type="evidence" value="ECO:0007669"/>
    <property type="project" value="InterPro"/>
</dbReference>
<sequence length="308" mass="34329">MDPARQTLAQHGKSFWFASRFMERHDTDDAARLYMACRELDDLADQELPDPQQNERARDRLMTIRREIQARRGHDPLSLNLLDLSTRRGVDLEAATALIDALIRDVDRPATVATEAELLDYCYGVAGTVGVMMCAVIGARPEASAHAIDLGMAMQMTNIARDVLEDAGQGRRYLPGEWLEQRSATRLAATRQEDHAAVAAAVERLLHLSEAYYCSAADGFNYIPRRNRRAIRVAAEVYRGIGRRLARSGHAWHQGRVHVPLGGKLWLATRTLGGQGDIRAPGRARHDPELHRHIAHRPGADAGVREMP</sequence>
<organism evidence="2 3">
    <name type="scientific">Kushneria sinocarnis</name>
    <dbReference type="NCBI Taxonomy" id="595502"/>
    <lineage>
        <taxon>Bacteria</taxon>
        <taxon>Pseudomonadati</taxon>
        <taxon>Pseudomonadota</taxon>
        <taxon>Gammaproteobacteria</taxon>
        <taxon>Oceanospirillales</taxon>
        <taxon>Halomonadaceae</taxon>
        <taxon>Kushneria</taxon>
    </lineage>
</organism>
<gene>
    <name evidence="2" type="ORF">C7446_2268</name>
</gene>
<dbReference type="Proteomes" id="UP000281975">
    <property type="component" value="Unassembled WGS sequence"/>
</dbReference>
<dbReference type="PANTHER" id="PTHR31480">
    <property type="entry name" value="BIFUNCTIONAL LYCOPENE CYCLASE/PHYTOENE SYNTHASE"/>
    <property type="match status" value="1"/>
</dbReference>
<name>A0A420WVI7_9GAMM</name>
<dbReference type="InterPro" id="IPR019845">
    <property type="entry name" value="Squalene/phytoene_synthase_CS"/>
</dbReference>
<reference evidence="2 3" key="1">
    <citation type="submission" date="2018-10" db="EMBL/GenBank/DDBJ databases">
        <title>Genomic Encyclopedia of Type Strains, Phase IV (KMG-IV): sequencing the most valuable type-strain genomes for metagenomic binning, comparative biology and taxonomic classification.</title>
        <authorList>
            <person name="Goeker M."/>
        </authorList>
    </citation>
    <scope>NUCLEOTIDE SEQUENCE [LARGE SCALE GENOMIC DNA]</scope>
    <source>
        <strain evidence="2 3">DSM 23229</strain>
    </source>
</reference>
<accession>A0A420WVI7</accession>
<dbReference type="OrthoDB" id="9807580at2"/>
<protein>
    <submittedName>
        <fullName evidence="2">Phytoene synthase</fullName>
    </submittedName>
</protein>
<keyword evidence="3" id="KW-1185">Reference proteome</keyword>
<dbReference type="InterPro" id="IPR033904">
    <property type="entry name" value="Trans_IPPS_HH"/>
</dbReference>
<dbReference type="GO" id="GO:0016117">
    <property type="term" value="P:carotenoid biosynthetic process"/>
    <property type="evidence" value="ECO:0007669"/>
    <property type="project" value="UniProtKB-ARBA"/>
</dbReference>
<evidence type="ECO:0000313" key="2">
    <source>
        <dbReference type="EMBL" id="RKR02552.1"/>
    </source>
</evidence>
<dbReference type="GO" id="GO:0004311">
    <property type="term" value="F:geranylgeranyl diphosphate synthase activity"/>
    <property type="evidence" value="ECO:0007669"/>
    <property type="project" value="InterPro"/>
</dbReference>
<dbReference type="Pfam" id="PF00494">
    <property type="entry name" value="SQS_PSY"/>
    <property type="match status" value="1"/>
</dbReference>
<evidence type="ECO:0000256" key="1">
    <source>
        <dbReference type="ARBA" id="ARBA00022679"/>
    </source>
</evidence>
<dbReference type="PROSITE" id="PS01044">
    <property type="entry name" value="SQUALEN_PHYTOEN_SYN_1"/>
    <property type="match status" value="1"/>
</dbReference>
<dbReference type="SFLD" id="SFLDG01212">
    <property type="entry name" value="Phytoene_synthase_like"/>
    <property type="match status" value="1"/>
</dbReference>
<evidence type="ECO:0000313" key="3">
    <source>
        <dbReference type="Proteomes" id="UP000281975"/>
    </source>
</evidence>
<dbReference type="SFLD" id="SFLDG01018">
    <property type="entry name" value="Squalene/Phytoene_Synthase_Lik"/>
    <property type="match status" value="1"/>
</dbReference>
<dbReference type="InterPro" id="IPR002060">
    <property type="entry name" value="Squ/phyt_synthse"/>
</dbReference>
<dbReference type="SFLD" id="SFLDS00005">
    <property type="entry name" value="Isoprenoid_Synthase_Type_I"/>
    <property type="match status" value="1"/>
</dbReference>
<dbReference type="EMBL" id="RBIN01000006">
    <property type="protein sequence ID" value="RKR02552.1"/>
    <property type="molecule type" value="Genomic_DNA"/>
</dbReference>
<keyword evidence="1" id="KW-0808">Transferase</keyword>
<comment type="caution">
    <text evidence="2">The sequence shown here is derived from an EMBL/GenBank/DDBJ whole genome shotgun (WGS) entry which is preliminary data.</text>
</comment>
<dbReference type="SUPFAM" id="SSF48576">
    <property type="entry name" value="Terpenoid synthases"/>
    <property type="match status" value="1"/>
</dbReference>
<proteinExistence type="predicted"/>
<dbReference type="AlphaFoldDB" id="A0A420WVI7"/>
<dbReference type="InterPro" id="IPR044843">
    <property type="entry name" value="Trans_IPPS_bact-type"/>
</dbReference>